<name>A0A143PUB6_LUTPR</name>
<accession>A0A143PUB6</accession>
<dbReference type="InterPro" id="IPR036249">
    <property type="entry name" value="Thioredoxin-like_sf"/>
</dbReference>
<reference evidence="3" key="2">
    <citation type="submission" date="2016-04" db="EMBL/GenBank/DDBJ databases">
        <title>First Complete Genome Sequence of a Subdivision 6 Acidobacterium.</title>
        <authorList>
            <person name="Huang S."/>
            <person name="Vieira S."/>
            <person name="Bunk B."/>
            <person name="Riedel T."/>
            <person name="Sproeer C."/>
            <person name="Overmann J."/>
        </authorList>
    </citation>
    <scope>NUCLEOTIDE SEQUENCE [LARGE SCALE GENOMIC DNA]</scope>
    <source>
        <strain evidence="3">DSM 100886 HEG_-6_39</strain>
    </source>
</reference>
<protein>
    <recommendedName>
        <fullName evidence="1">Spermatogenesis-associated protein 20-like TRX domain-containing protein</fullName>
    </recommendedName>
</protein>
<feature type="domain" description="Spermatogenesis-associated protein 20-like TRX" evidence="1">
    <location>
        <begin position="4"/>
        <end position="101"/>
    </location>
</feature>
<dbReference type="OrthoDB" id="9762614at2"/>
<evidence type="ECO:0000313" key="2">
    <source>
        <dbReference type="EMBL" id="AMY12317.1"/>
    </source>
</evidence>
<dbReference type="InterPro" id="IPR004879">
    <property type="entry name" value="Ssp411-like_TRX"/>
</dbReference>
<keyword evidence="3" id="KW-1185">Reference proteome</keyword>
<dbReference type="Pfam" id="PF03190">
    <property type="entry name" value="Thioredox_DsbH"/>
    <property type="match status" value="1"/>
</dbReference>
<dbReference type="SUPFAM" id="SSF48208">
    <property type="entry name" value="Six-hairpin glycosidases"/>
    <property type="match status" value="1"/>
</dbReference>
<evidence type="ECO:0000313" key="3">
    <source>
        <dbReference type="Proteomes" id="UP000076079"/>
    </source>
</evidence>
<dbReference type="EMBL" id="CP015136">
    <property type="protein sequence ID" value="AMY12317.1"/>
    <property type="molecule type" value="Genomic_DNA"/>
</dbReference>
<dbReference type="RefSeq" id="WP_157899775.1">
    <property type="nucleotide sequence ID" value="NZ_CP015136.1"/>
</dbReference>
<reference evidence="2 3" key="1">
    <citation type="journal article" date="2016" name="Genome Announc.">
        <title>First Complete Genome Sequence of a Subdivision 6 Acidobacterium Strain.</title>
        <authorList>
            <person name="Huang S."/>
            <person name="Vieira S."/>
            <person name="Bunk B."/>
            <person name="Riedel T."/>
            <person name="Sproer C."/>
            <person name="Overmann J."/>
        </authorList>
    </citation>
    <scope>NUCLEOTIDE SEQUENCE [LARGE SCALE GENOMIC DNA]</scope>
    <source>
        <strain evidence="3">DSM 100886 HEG_-6_39</strain>
    </source>
</reference>
<proteinExistence type="predicted"/>
<sequence>MPSIDWLPWHTAAFLEAQRRRRPVLLLLETAWSPACGRVRDEVFARPDVVAAVADTSVPVRVDADLRPDIGDRYGLGHWPSLLVLTPEGHVLTGGTHLHDDALAARIRDAARAFASHDGAWPSAPRVGPPDSTRLDDNAAVLDAFAMAIHATRDPRTGACMHDGTPSAGAALFALAQATARGDADWASTAADTIDALHDAAPCLDDTGVVAFATDADGLAPVARLEDQAEWVRVMARAVGLEPLPAWSTQLDRLVHGLRSAFRRDDGQWRPWTGGPRLVLVDASARACRALLAAADALDRPDLAREAIEALEVLAPVAYSRGSGVSHTIADGHARGPVLLDDAMLLAHALLDADAWRTDPVYRDLAEELVRTSLARLQEPAGAIRDRVAALAGAGQVGRLADAHHPITGNAAAARLLRRLFPDDAGHAAEARRILAAVTPEALAAGAFGAPVGLAWHAFGPAGAVTAAW</sequence>
<dbReference type="InterPro" id="IPR024705">
    <property type="entry name" value="Ssp411"/>
</dbReference>
<dbReference type="GO" id="GO:0005975">
    <property type="term" value="P:carbohydrate metabolic process"/>
    <property type="evidence" value="ECO:0007669"/>
    <property type="project" value="InterPro"/>
</dbReference>
<organism evidence="2 3">
    <name type="scientific">Luteitalea pratensis</name>
    <dbReference type="NCBI Taxonomy" id="1855912"/>
    <lineage>
        <taxon>Bacteria</taxon>
        <taxon>Pseudomonadati</taxon>
        <taxon>Acidobacteriota</taxon>
        <taxon>Vicinamibacteria</taxon>
        <taxon>Vicinamibacterales</taxon>
        <taxon>Vicinamibacteraceae</taxon>
        <taxon>Luteitalea</taxon>
    </lineage>
</organism>
<dbReference type="PANTHER" id="PTHR42899:SF1">
    <property type="entry name" value="SPERMATOGENESIS-ASSOCIATED PROTEIN 20"/>
    <property type="match status" value="1"/>
</dbReference>
<dbReference type="KEGG" id="abac:LuPra_05590"/>
<dbReference type="Proteomes" id="UP000076079">
    <property type="component" value="Chromosome"/>
</dbReference>
<dbReference type="STRING" id="1855912.LuPra_05590"/>
<dbReference type="InterPro" id="IPR008928">
    <property type="entry name" value="6-hairpin_glycosidase_sf"/>
</dbReference>
<dbReference type="PANTHER" id="PTHR42899">
    <property type="entry name" value="SPERMATOGENESIS-ASSOCIATED PROTEIN 20"/>
    <property type="match status" value="1"/>
</dbReference>
<dbReference type="AlphaFoldDB" id="A0A143PUB6"/>
<dbReference type="SUPFAM" id="SSF52833">
    <property type="entry name" value="Thioredoxin-like"/>
    <property type="match status" value="1"/>
</dbReference>
<gene>
    <name evidence="2" type="ORF">LuPra_05590</name>
</gene>
<evidence type="ECO:0000259" key="1">
    <source>
        <dbReference type="Pfam" id="PF03190"/>
    </source>
</evidence>
<dbReference type="Gene3D" id="3.40.30.10">
    <property type="entry name" value="Glutaredoxin"/>
    <property type="match status" value="1"/>
</dbReference>